<evidence type="ECO:0000256" key="5">
    <source>
        <dbReference type="ARBA" id="ARBA00023136"/>
    </source>
</evidence>
<feature type="transmembrane region" description="Helical" evidence="7">
    <location>
        <begin position="179"/>
        <end position="200"/>
    </location>
</feature>
<sequence length="537" mass="58987">MAQSSAIEMQAPPKGDYAAVNTTSSSEKTSDGQPLDGYGVSVEGQDGSTLRRLFSFWQLLAFALIFMSSWEVMAMDMGATFYNGGPQTLAWGIILVVVGAMAQALSMAELATIQPIAGAQYHWTHFLAPEKHRRFITWMQGWITWFAWVSALAGSAASEANIIMGLVVTNYPSYSFQPWHLTMVIVAQLVLCGLINMYAFRTIPWMELLAGVLHVVLWLIFVVVLLTLAPRASADFVFFERTVSSGWTNDFVSWNIGMLVPAWGFIGFDGVVHMAEEVKRAKQAVPRAMLWTIVLNGVLSYGIIMAILFAMGEPDDVLSSDYPIIPLLFNAAGPAAGTAMVCGLLIITFCVVAASLASVSRITWAWARDGGLPRYFAKIDPRHRVPVRSVWLPCVIVALLSLFTVGNNATATIFSAFTALSSLGLYSSYIIAISCMLHARLKGRIGHGPEYEVQYGAWSLPKGWGVPINIYALLWSMYLSIWLPFPQTIPVTGTEMNYAGPVYVVVVIGAVSFWFTWGKKHWPGLDKIAIDRVVAHN</sequence>
<reference evidence="8 9" key="1">
    <citation type="submission" date="2018-11" db="EMBL/GenBank/DDBJ databases">
        <title>Genome sequence and assembly of Colletotrichum spinosum.</title>
        <authorList>
            <person name="Gan P."/>
            <person name="Shirasu K."/>
        </authorList>
    </citation>
    <scope>NUCLEOTIDE SEQUENCE [LARGE SCALE GENOMIC DNA]</scope>
    <source>
        <strain evidence="8 9">CBS 515.97</strain>
    </source>
</reference>
<evidence type="ECO:0000313" key="8">
    <source>
        <dbReference type="EMBL" id="TDZ36211.1"/>
    </source>
</evidence>
<feature type="transmembrane region" description="Helical" evidence="7">
    <location>
        <begin position="212"/>
        <end position="232"/>
    </location>
</feature>
<feature type="transmembrane region" description="Helical" evidence="7">
    <location>
        <begin position="142"/>
        <end position="167"/>
    </location>
</feature>
<keyword evidence="9" id="KW-1185">Reference proteome</keyword>
<dbReference type="InterPro" id="IPR002293">
    <property type="entry name" value="AA/rel_permease1"/>
</dbReference>
<name>A0A4R8QBX4_9PEZI</name>
<feature type="transmembrane region" description="Helical" evidence="7">
    <location>
        <begin position="53"/>
        <end position="70"/>
    </location>
</feature>
<keyword evidence="5 7" id="KW-0472">Membrane</keyword>
<keyword evidence="2" id="KW-0813">Transport</keyword>
<dbReference type="EMBL" id="QAPG01000033">
    <property type="protein sequence ID" value="TDZ36211.1"/>
    <property type="molecule type" value="Genomic_DNA"/>
</dbReference>
<proteinExistence type="predicted"/>
<comment type="subcellular location">
    <subcellularLocation>
        <location evidence="1">Membrane</location>
        <topology evidence="1">Multi-pass membrane protein</topology>
    </subcellularLocation>
</comment>
<organism evidence="8 9">
    <name type="scientific">Colletotrichum spinosum</name>
    <dbReference type="NCBI Taxonomy" id="1347390"/>
    <lineage>
        <taxon>Eukaryota</taxon>
        <taxon>Fungi</taxon>
        <taxon>Dikarya</taxon>
        <taxon>Ascomycota</taxon>
        <taxon>Pezizomycotina</taxon>
        <taxon>Sordariomycetes</taxon>
        <taxon>Hypocreomycetidae</taxon>
        <taxon>Glomerellales</taxon>
        <taxon>Glomerellaceae</taxon>
        <taxon>Colletotrichum</taxon>
        <taxon>Colletotrichum orbiculare species complex</taxon>
    </lineage>
</organism>
<keyword evidence="3 7" id="KW-0812">Transmembrane</keyword>
<evidence type="ECO:0000256" key="6">
    <source>
        <dbReference type="SAM" id="MobiDB-lite"/>
    </source>
</evidence>
<accession>A0A4R8QBX4</accession>
<feature type="transmembrane region" description="Helical" evidence="7">
    <location>
        <begin position="288"/>
        <end position="311"/>
    </location>
</feature>
<feature type="transmembrane region" description="Helical" evidence="7">
    <location>
        <begin position="498"/>
        <end position="517"/>
    </location>
</feature>
<dbReference type="AlphaFoldDB" id="A0A4R8QBX4"/>
<comment type="caution">
    <text evidence="8">The sequence shown here is derived from an EMBL/GenBank/DDBJ whole genome shotgun (WGS) entry which is preliminary data.</text>
</comment>
<dbReference type="Gene3D" id="1.20.1740.10">
    <property type="entry name" value="Amino acid/polyamine transporter I"/>
    <property type="match status" value="1"/>
</dbReference>
<feature type="transmembrane region" description="Helical" evidence="7">
    <location>
        <begin position="252"/>
        <end position="276"/>
    </location>
</feature>
<dbReference type="PANTHER" id="PTHR45649">
    <property type="entry name" value="AMINO-ACID PERMEASE BAT1"/>
    <property type="match status" value="1"/>
</dbReference>
<feature type="transmembrane region" description="Helical" evidence="7">
    <location>
        <begin position="385"/>
        <end position="405"/>
    </location>
</feature>
<gene>
    <name evidence="8" type="primary">HNM1-1</name>
    <name evidence="8" type="ORF">C8035_v008071</name>
</gene>
<feature type="transmembrane region" description="Helical" evidence="7">
    <location>
        <begin position="331"/>
        <end position="364"/>
    </location>
</feature>
<evidence type="ECO:0000256" key="3">
    <source>
        <dbReference type="ARBA" id="ARBA00022692"/>
    </source>
</evidence>
<feature type="transmembrane region" description="Helical" evidence="7">
    <location>
        <begin position="411"/>
        <end position="437"/>
    </location>
</feature>
<dbReference type="Proteomes" id="UP000295083">
    <property type="component" value="Unassembled WGS sequence"/>
</dbReference>
<evidence type="ECO:0000256" key="1">
    <source>
        <dbReference type="ARBA" id="ARBA00004141"/>
    </source>
</evidence>
<feature type="transmembrane region" description="Helical" evidence="7">
    <location>
        <begin position="468"/>
        <end position="486"/>
    </location>
</feature>
<dbReference type="Pfam" id="PF13520">
    <property type="entry name" value="AA_permease_2"/>
    <property type="match status" value="1"/>
</dbReference>
<evidence type="ECO:0000256" key="2">
    <source>
        <dbReference type="ARBA" id="ARBA00022448"/>
    </source>
</evidence>
<protein>
    <submittedName>
        <fullName evidence="8">Choline transport protein</fullName>
    </submittedName>
</protein>
<dbReference type="PIRSF" id="PIRSF006060">
    <property type="entry name" value="AA_transporter"/>
    <property type="match status" value="1"/>
</dbReference>
<keyword evidence="4 7" id="KW-1133">Transmembrane helix</keyword>
<evidence type="ECO:0000256" key="7">
    <source>
        <dbReference type="SAM" id="Phobius"/>
    </source>
</evidence>
<dbReference type="GO" id="GO:0022857">
    <property type="term" value="F:transmembrane transporter activity"/>
    <property type="evidence" value="ECO:0007669"/>
    <property type="project" value="InterPro"/>
</dbReference>
<dbReference type="GO" id="GO:0016020">
    <property type="term" value="C:membrane"/>
    <property type="evidence" value="ECO:0007669"/>
    <property type="project" value="UniProtKB-SubCell"/>
</dbReference>
<dbReference type="PANTHER" id="PTHR45649:SF5">
    <property type="entry name" value="GABA TRANSPORTER (EUROFUNG)-RELATED"/>
    <property type="match status" value="1"/>
</dbReference>
<evidence type="ECO:0000256" key="4">
    <source>
        <dbReference type="ARBA" id="ARBA00022989"/>
    </source>
</evidence>
<evidence type="ECO:0000313" key="9">
    <source>
        <dbReference type="Proteomes" id="UP000295083"/>
    </source>
</evidence>
<feature type="transmembrane region" description="Helical" evidence="7">
    <location>
        <begin position="90"/>
        <end position="108"/>
    </location>
</feature>
<feature type="region of interest" description="Disordered" evidence="6">
    <location>
        <begin position="1"/>
        <end position="38"/>
    </location>
</feature>